<sequence length="215" mass="22424">MKPGALVLVTGPVDPVDWWAATQRELAGTGLAILAPRDGAAPPLFGVSWIASVAQALNTSALDDPLALVAHGTAGPLLPALARAQRAAGRHVGGYIFVDATLPRPGTTSHLDLLRAAAPAEADVVHERLHESGGLWPADPAGGVRQHDHQFWTETLPPAIDWPDAPCIYVRTGQEAPGCGDTAFWARSAGSRGWPVIEETDVTAGLARALDQLPG</sequence>
<dbReference type="Proteomes" id="UP000460435">
    <property type="component" value="Unassembled WGS sequence"/>
</dbReference>
<organism evidence="1 2">
    <name type="scientific">Phytoactinopolyspora mesophila</name>
    <dbReference type="NCBI Taxonomy" id="2650750"/>
    <lineage>
        <taxon>Bacteria</taxon>
        <taxon>Bacillati</taxon>
        <taxon>Actinomycetota</taxon>
        <taxon>Actinomycetes</taxon>
        <taxon>Jiangellales</taxon>
        <taxon>Jiangellaceae</taxon>
        <taxon>Phytoactinopolyspora</taxon>
    </lineage>
</organism>
<evidence type="ECO:0000313" key="2">
    <source>
        <dbReference type="Proteomes" id="UP000460435"/>
    </source>
</evidence>
<dbReference type="RefSeq" id="WP_162453172.1">
    <property type="nucleotide sequence ID" value="NZ_WLZY01000012.1"/>
</dbReference>
<dbReference type="AlphaFoldDB" id="A0A7K3MBD3"/>
<keyword evidence="2" id="KW-1185">Reference proteome</keyword>
<gene>
    <name evidence="1" type="ORF">F7O44_25615</name>
</gene>
<protein>
    <recommendedName>
        <fullName evidence="3">Alpha/beta hydrolase</fullName>
    </recommendedName>
</protein>
<dbReference type="EMBL" id="WLZY01000012">
    <property type="protein sequence ID" value="NDL60460.1"/>
    <property type="molecule type" value="Genomic_DNA"/>
</dbReference>
<proteinExistence type="predicted"/>
<name>A0A7K3MBD3_9ACTN</name>
<evidence type="ECO:0008006" key="3">
    <source>
        <dbReference type="Google" id="ProtNLM"/>
    </source>
</evidence>
<evidence type="ECO:0000313" key="1">
    <source>
        <dbReference type="EMBL" id="NDL60460.1"/>
    </source>
</evidence>
<comment type="caution">
    <text evidence="1">The sequence shown here is derived from an EMBL/GenBank/DDBJ whole genome shotgun (WGS) entry which is preliminary data.</text>
</comment>
<reference evidence="1 2" key="1">
    <citation type="submission" date="2019-11" db="EMBL/GenBank/DDBJ databases">
        <authorList>
            <person name="Li X.-J."/>
            <person name="Feng X.-M."/>
        </authorList>
    </citation>
    <scope>NUCLEOTIDE SEQUENCE [LARGE SCALE GENOMIC DNA]</scope>
    <source>
        <strain evidence="1 2">XMNu-373</strain>
    </source>
</reference>
<accession>A0A7K3MBD3</accession>